<feature type="transmembrane region" description="Helical" evidence="1">
    <location>
        <begin position="6"/>
        <end position="25"/>
    </location>
</feature>
<name>A0ABW8TQS2_9CLOT</name>
<sequence length="194" mass="22352">MADYKITTRYGILIIIMSLIIMVGCEKKLSQSQDVTSSKPIQQEIKNTESVYTAELKNITKNAKVVIANNKPCQTGWIPKNQENTLSEIIFWLQQAKSYKGEILKPKNVPEGEKLVFNAYIGPCILNISTSDNHRITIEPASYIDKDDGKFYYSTHYTTNVLEFDYDGQKTYIESSQLFDWLKNNKWEGEFKQL</sequence>
<evidence type="ECO:0000313" key="3">
    <source>
        <dbReference type="Proteomes" id="UP001623661"/>
    </source>
</evidence>
<evidence type="ECO:0000256" key="1">
    <source>
        <dbReference type="SAM" id="Phobius"/>
    </source>
</evidence>
<dbReference type="RefSeq" id="WP_406764639.1">
    <property type="nucleotide sequence ID" value="NZ_JBJHZY010000001.1"/>
</dbReference>
<organism evidence="2 3">
    <name type="scientific">Candidatus Clostridium radicumherbarum</name>
    <dbReference type="NCBI Taxonomy" id="3381662"/>
    <lineage>
        <taxon>Bacteria</taxon>
        <taxon>Bacillati</taxon>
        <taxon>Bacillota</taxon>
        <taxon>Clostridia</taxon>
        <taxon>Eubacteriales</taxon>
        <taxon>Clostridiaceae</taxon>
        <taxon>Clostridium</taxon>
    </lineage>
</organism>
<keyword evidence="1" id="KW-0472">Membrane</keyword>
<keyword evidence="3" id="KW-1185">Reference proteome</keyword>
<evidence type="ECO:0000313" key="2">
    <source>
        <dbReference type="EMBL" id="MFL0268056.1"/>
    </source>
</evidence>
<accession>A0ABW8TQS2</accession>
<keyword evidence="1" id="KW-1133">Transmembrane helix</keyword>
<keyword evidence="1" id="KW-0812">Transmembrane</keyword>
<dbReference type="PROSITE" id="PS51257">
    <property type="entry name" value="PROKAR_LIPOPROTEIN"/>
    <property type="match status" value="1"/>
</dbReference>
<evidence type="ECO:0008006" key="4">
    <source>
        <dbReference type="Google" id="ProtNLM"/>
    </source>
</evidence>
<reference evidence="2 3" key="1">
    <citation type="submission" date="2024-11" db="EMBL/GenBank/DDBJ databases">
        <authorList>
            <person name="Heng Y.C."/>
            <person name="Lim A.C.H."/>
            <person name="Lee J.K.Y."/>
            <person name="Kittelmann S."/>
        </authorList>
    </citation>
    <scope>NUCLEOTIDE SEQUENCE [LARGE SCALE GENOMIC DNA]</scope>
    <source>
        <strain evidence="2 3">WILCCON 0202</strain>
    </source>
</reference>
<comment type="caution">
    <text evidence="2">The sequence shown here is derived from an EMBL/GenBank/DDBJ whole genome shotgun (WGS) entry which is preliminary data.</text>
</comment>
<protein>
    <recommendedName>
        <fullName evidence="4">DUF4362 domain-containing protein</fullName>
    </recommendedName>
</protein>
<dbReference type="EMBL" id="JBJHZY010000001">
    <property type="protein sequence ID" value="MFL0268056.1"/>
    <property type="molecule type" value="Genomic_DNA"/>
</dbReference>
<dbReference type="Proteomes" id="UP001623661">
    <property type="component" value="Unassembled WGS sequence"/>
</dbReference>
<proteinExistence type="predicted"/>
<gene>
    <name evidence="2" type="ORF">ACJDUH_08075</name>
</gene>